<dbReference type="GO" id="GO:0046872">
    <property type="term" value="F:metal ion binding"/>
    <property type="evidence" value="ECO:0007669"/>
    <property type="project" value="UniProtKB-KW"/>
</dbReference>
<name>A0A8S4MVH2_OWEFU</name>
<evidence type="ECO:0000256" key="2">
    <source>
        <dbReference type="ARBA" id="ARBA00022723"/>
    </source>
</evidence>
<dbReference type="PANTHER" id="PTHR21496">
    <property type="entry name" value="FERREDOXIN-RELATED"/>
    <property type="match status" value="1"/>
</dbReference>
<keyword evidence="9" id="KW-1185">Reference proteome</keyword>
<dbReference type="InterPro" id="IPR036922">
    <property type="entry name" value="Rieske_2Fe-2S_sf"/>
</dbReference>
<keyword evidence="2" id="KW-0479">Metal-binding</keyword>
<dbReference type="Proteomes" id="UP000749559">
    <property type="component" value="Unassembled WGS sequence"/>
</dbReference>
<protein>
    <recommendedName>
        <fullName evidence="7">Rieske domain-containing protein</fullName>
    </recommendedName>
</protein>
<gene>
    <name evidence="8" type="ORF">OFUS_LOCUS408</name>
</gene>
<dbReference type="Pfam" id="PF22543">
    <property type="entry name" value="Rieske_4"/>
    <property type="match status" value="1"/>
</dbReference>
<comment type="caution">
    <text evidence="8">The sequence shown here is derived from an EMBL/GenBank/DDBJ whole genome shotgun (WGS) entry which is preliminary data.</text>
</comment>
<keyword evidence="3" id="KW-0408">Iron</keyword>
<evidence type="ECO:0000256" key="1">
    <source>
        <dbReference type="ARBA" id="ARBA00022714"/>
    </source>
</evidence>
<reference evidence="8" key="1">
    <citation type="submission" date="2022-03" db="EMBL/GenBank/DDBJ databases">
        <authorList>
            <person name="Martin C."/>
        </authorList>
    </citation>
    <scope>NUCLEOTIDE SEQUENCE</scope>
</reference>
<feature type="compositionally biased region" description="Basic and acidic residues" evidence="6">
    <location>
        <begin position="138"/>
        <end position="161"/>
    </location>
</feature>
<proteinExistence type="predicted"/>
<evidence type="ECO:0000313" key="9">
    <source>
        <dbReference type="Proteomes" id="UP000749559"/>
    </source>
</evidence>
<dbReference type="PROSITE" id="PS51296">
    <property type="entry name" value="RIESKE"/>
    <property type="match status" value="1"/>
</dbReference>
<evidence type="ECO:0000313" key="8">
    <source>
        <dbReference type="EMBL" id="CAH1772685.1"/>
    </source>
</evidence>
<evidence type="ECO:0000256" key="5">
    <source>
        <dbReference type="ARBA" id="ARBA00034078"/>
    </source>
</evidence>
<feature type="region of interest" description="Disordered" evidence="6">
    <location>
        <begin position="137"/>
        <end position="161"/>
    </location>
</feature>
<evidence type="ECO:0000256" key="6">
    <source>
        <dbReference type="SAM" id="MobiDB-lite"/>
    </source>
</evidence>
<feature type="domain" description="Rieske" evidence="7">
    <location>
        <begin position="14"/>
        <end position="80"/>
    </location>
</feature>
<keyword evidence="4" id="KW-0411">Iron-sulfur</keyword>
<dbReference type="OrthoDB" id="426882at2759"/>
<dbReference type="InterPro" id="IPR017941">
    <property type="entry name" value="Rieske_2Fe-2S"/>
</dbReference>
<evidence type="ECO:0000256" key="3">
    <source>
        <dbReference type="ARBA" id="ARBA00023004"/>
    </source>
</evidence>
<organism evidence="8 9">
    <name type="scientific">Owenia fusiformis</name>
    <name type="common">Polychaete worm</name>
    <dbReference type="NCBI Taxonomy" id="6347"/>
    <lineage>
        <taxon>Eukaryota</taxon>
        <taxon>Metazoa</taxon>
        <taxon>Spiralia</taxon>
        <taxon>Lophotrochozoa</taxon>
        <taxon>Annelida</taxon>
        <taxon>Polychaeta</taxon>
        <taxon>Sedentaria</taxon>
        <taxon>Canalipalpata</taxon>
        <taxon>Sabellida</taxon>
        <taxon>Oweniida</taxon>
        <taxon>Oweniidae</taxon>
        <taxon>Owenia</taxon>
    </lineage>
</organism>
<dbReference type="GO" id="GO:0051537">
    <property type="term" value="F:2 iron, 2 sulfur cluster binding"/>
    <property type="evidence" value="ECO:0007669"/>
    <property type="project" value="UniProtKB-KW"/>
</dbReference>
<evidence type="ECO:0000259" key="7">
    <source>
        <dbReference type="PROSITE" id="PS51296"/>
    </source>
</evidence>
<dbReference type="InterPro" id="IPR054716">
    <property type="entry name" value="Sol_Rieske_ferrdox_dom"/>
</dbReference>
<dbReference type="AlphaFoldDB" id="A0A8S4MVH2"/>
<dbReference type="SUPFAM" id="SSF50022">
    <property type="entry name" value="ISP domain"/>
    <property type="match status" value="1"/>
</dbReference>
<dbReference type="Gene3D" id="2.102.10.10">
    <property type="entry name" value="Rieske [2Fe-2S] iron-sulphur domain"/>
    <property type="match status" value="1"/>
</dbReference>
<sequence length="161" mass="18525">MAEEKSLENVDQNANLVGRKSDLIGVKRQIKIDGRNILFVHKKGKFFALDSKCYHSGGPLHKGDIEDVPNFSSCIVCPWHRYKICLQTGESVYQEAYPHQPVKRGPWKSTGVKQRTHCVIEREGNIYVQLSDLTQEMPSDHYNKERPPREEGVPNVHLKDW</sequence>
<dbReference type="EMBL" id="CAIIXF020000001">
    <property type="protein sequence ID" value="CAH1772685.1"/>
    <property type="molecule type" value="Genomic_DNA"/>
</dbReference>
<evidence type="ECO:0000256" key="4">
    <source>
        <dbReference type="ARBA" id="ARBA00023014"/>
    </source>
</evidence>
<dbReference type="PANTHER" id="PTHR21496:SF0">
    <property type="entry name" value="RIESKE DOMAIN-CONTAINING PROTEIN"/>
    <property type="match status" value="1"/>
</dbReference>
<accession>A0A8S4MVH2</accession>
<comment type="cofactor">
    <cofactor evidence="5">
        <name>[2Fe-2S] cluster</name>
        <dbReference type="ChEBI" id="CHEBI:190135"/>
    </cofactor>
</comment>
<dbReference type="CDD" id="cd03467">
    <property type="entry name" value="Rieske"/>
    <property type="match status" value="1"/>
</dbReference>
<keyword evidence="1" id="KW-0001">2Fe-2S</keyword>